<dbReference type="SUPFAM" id="SSF51658">
    <property type="entry name" value="Xylose isomerase-like"/>
    <property type="match status" value="1"/>
</dbReference>
<evidence type="ECO:0000313" key="3">
    <source>
        <dbReference type="Proteomes" id="UP000642910"/>
    </source>
</evidence>
<dbReference type="InterPro" id="IPR050312">
    <property type="entry name" value="IolE/XylAMocC-like"/>
</dbReference>
<feature type="domain" description="Xylose isomerase-like TIM barrel" evidence="1">
    <location>
        <begin position="19"/>
        <end position="258"/>
    </location>
</feature>
<dbReference type="PANTHER" id="PTHR12110">
    <property type="entry name" value="HYDROXYPYRUVATE ISOMERASE"/>
    <property type="match status" value="1"/>
</dbReference>
<protein>
    <submittedName>
        <fullName evidence="2">Sugar phosphate isomerase/epimerase</fullName>
    </submittedName>
</protein>
<gene>
    <name evidence="2" type="ORF">IW967_13675</name>
</gene>
<organism evidence="2 3">
    <name type="scientific">Alicyclobacillus mali</name>
    <name type="common">ex Roth et al. 2021</name>
    <dbReference type="NCBI Taxonomy" id="1123961"/>
    <lineage>
        <taxon>Bacteria</taxon>
        <taxon>Bacillati</taxon>
        <taxon>Bacillota</taxon>
        <taxon>Bacilli</taxon>
        <taxon>Bacillales</taxon>
        <taxon>Alicyclobacillaceae</taxon>
        <taxon>Alicyclobacillus</taxon>
    </lineage>
</organism>
<comment type="caution">
    <text evidence="2">The sequence shown here is derived from an EMBL/GenBank/DDBJ whole genome shotgun (WGS) entry which is preliminary data.</text>
</comment>
<name>A0ABS0F6N0_9BACL</name>
<dbReference type="RefSeq" id="WP_067845781.1">
    <property type="nucleotide sequence ID" value="NZ_JADPKZ010000048.1"/>
</dbReference>
<dbReference type="Pfam" id="PF01261">
    <property type="entry name" value="AP_endonuc_2"/>
    <property type="match status" value="1"/>
</dbReference>
<dbReference type="InterPro" id="IPR013022">
    <property type="entry name" value="Xyl_isomerase-like_TIM-brl"/>
</dbReference>
<accession>A0ABS0F6N0</accession>
<dbReference type="Proteomes" id="UP000642910">
    <property type="component" value="Unassembled WGS sequence"/>
</dbReference>
<evidence type="ECO:0000259" key="1">
    <source>
        <dbReference type="Pfam" id="PF01261"/>
    </source>
</evidence>
<dbReference type="Gene3D" id="3.20.20.150">
    <property type="entry name" value="Divalent-metal-dependent TIM barrel enzymes"/>
    <property type="match status" value="1"/>
</dbReference>
<dbReference type="GO" id="GO:0016853">
    <property type="term" value="F:isomerase activity"/>
    <property type="evidence" value="ECO:0007669"/>
    <property type="project" value="UniProtKB-KW"/>
</dbReference>
<keyword evidence="2" id="KW-0413">Isomerase</keyword>
<reference evidence="2 3" key="1">
    <citation type="submission" date="2020-11" db="EMBL/GenBank/DDBJ databases">
        <title>Genomic insight of Alicyclobacillus mali FL 18 reveals a new arsenic-resistant strain, with potential in environmental biotechnology.</title>
        <authorList>
            <person name="Fiorentino G."/>
            <person name="Gallo G."/>
            <person name="Aulitto M."/>
        </authorList>
    </citation>
    <scope>NUCLEOTIDE SEQUENCE [LARGE SCALE GENOMIC DNA]</scope>
    <source>
        <strain evidence="2 3">FL 18</strain>
    </source>
</reference>
<dbReference type="EMBL" id="JADPKZ010000048">
    <property type="protein sequence ID" value="MBF8378901.1"/>
    <property type="molecule type" value="Genomic_DNA"/>
</dbReference>
<dbReference type="InterPro" id="IPR036237">
    <property type="entry name" value="Xyl_isomerase-like_sf"/>
</dbReference>
<proteinExistence type="predicted"/>
<sequence length="280" mass="31708">MEPCLHPTLVDETTLVPYLDLALETGYRYVDVPFHWLEAEAERRGDAAVEAMFQQRGLVLANLGLPLNLYDAEPSFLRDLSLLPDRARLCLRLGARSVTAFLWPSMDEEPVRYISQLARRIRQVAVELLPLGMRVGLEYVGPHHLRHRRYPFVQSLADLKTFWEAIGAPNVGALIDSYHWYTAGEHEDHLAQLPPEKVVYVHINDTQDAPEDAHDGRRLLPGDGRIPLVPFLRGLYRAGYRGPVAAEVLHETPLDGNGESRARLVRERLEQFIALAKGEN</sequence>
<evidence type="ECO:0000313" key="2">
    <source>
        <dbReference type="EMBL" id="MBF8378901.1"/>
    </source>
</evidence>
<keyword evidence="3" id="KW-1185">Reference proteome</keyword>